<reference evidence="2" key="2">
    <citation type="journal article" date="2022" name="Hortic Res">
        <title>The genome of Dioscorea zingiberensis sheds light on the biosynthesis, origin and evolution of the medicinally important diosgenin saponins.</title>
        <authorList>
            <person name="Li Y."/>
            <person name="Tan C."/>
            <person name="Li Z."/>
            <person name="Guo J."/>
            <person name="Li S."/>
            <person name="Chen X."/>
            <person name="Wang C."/>
            <person name="Dai X."/>
            <person name="Yang H."/>
            <person name="Song W."/>
            <person name="Hou L."/>
            <person name="Xu J."/>
            <person name="Tong Z."/>
            <person name="Xu A."/>
            <person name="Yuan X."/>
            <person name="Wang W."/>
            <person name="Yang Q."/>
            <person name="Chen L."/>
            <person name="Sun Z."/>
            <person name="Wang K."/>
            <person name="Pan B."/>
            <person name="Chen J."/>
            <person name="Bao Y."/>
            <person name="Liu F."/>
            <person name="Qi X."/>
            <person name="Gang D.R."/>
            <person name="Wen J."/>
            <person name="Li J."/>
        </authorList>
    </citation>
    <scope>NUCLEOTIDE SEQUENCE</scope>
    <source>
        <strain evidence="2">Dzin_1.0</strain>
    </source>
</reference>
<comment type="caution">
    <text evidence="2">The sequence shown here is derived from an EMBL/GenBank/DDBJ whole genome shotgun (WGS) entry which is preliminary data.</text>
</comment>
<accession>A0A9D5HSU0</accession>
<dbReference type="AlphaFoldDB" id="A0A9D5HSU0"/>
<evidence type="ECO:0000256" key="1">
    <source>
        <dbReference type="SAM" id="SignalP"/>
    </source>
</evidence>
<name>A0A9D5HSU0_9LILI</name>
<evidence type="ECO:0000313" key="2">
    <source>
        <dbReference type="EMBL" id="KAJ0987603.1"/>
    </source>
</evidence>
<gene>
    <name evidence="2" type="ORF">J5N97_005959</name>
</gene>
<organism evidence="2 3">
    <name type="scientific">Dioscorea zingiberensis</name>
    <dbReference type="NCBI Taxonomy" id="325984"/>
    <lineage>
        <taxon>Eukaryota</taxon>
        <taxon>Viridiplantae</taxon>
        <taxon>Streptophyta</taxon>
        <taxon>Embryophyta</taxon>
        <taxon>Tracheophyta</taxon>
        <taxon>Spermatophyta</taxon>
        <taxon>Magnoliopsida</taxon>
        <taxon>Liliopsida</taxon>
        <taxon>Dioscoreales</taxon>
        <taxon>Dioscoreaceae</taxon>
        <taxon>Dioscorea</taxon>
    </lineage>
</organism>
<dbReference type="EMBL" id="JAGGNH010000001">
    <property type="protein sequence ID" value="KAJ0987603.1"/>
    <property type="molecule type" value="Genomic_DNA"/>
</dbReference>
<feature type="chain" id="PRO_5039623119" description="Secreted protein" evidence="1">
    <location>
        <begin position="27"/>
        <end position="70"/>
    </location>
</feature>
<keyword evidence="1" id="KW-0732">Signal</keyword>
<reference evidence="2" key="1">
    <citation type="submission" date="2021-03" db="EMBL/GenBank/DDBJ databases">
        <authorList>
            <person name="Li Z."/>
            <person name="Yang C."/>
        </authorList>
    </citation>
    <scope>NUCLEOTIDE SEQUENCE</scope>
    <source>
        <strain evidence="2">Dzin_1.0</strain>
        <tissue evidence="2">Leaf</tissue>
    </source>
</reference>
<evidence type="ECO:0000313" key="3">
    <source>
        <dbReference type="Proteomes" id="UP001085076"/>
    </source>
</evidence>
<protein>
    <recommendedName>
        <fullName evidence="4">Secreted protein</fullName>
    </recommendedName>
</protein>
<proteinExistence type="predicted"/>
<sequence length="70" mass="7744">MCPVSYFFCCKVVCTVLHLFLSLNHSHEPVGGSIELVLIFQSETSTTYRQLGDVDLLPLQVLAVSQSLCL</sequence>
<evidence type="ECO:0008006" key="4">
    <source>
        <dbReference type="Google" id="ProtNLM"/>
    </source>
</evidence>
<feature type="signal peptide" evidence="1">
    <location>
        <begin position="1"/>
        <end position="26"/>
    </location>
</feature>
<keyword evidence="3" id="KW-1185">Reference proteome</keyword>
<dbReference type="Proteomes" id="UP001085076">
    <property type="component" value="Miscellaneous, Linkage group lg01"/>
</dbReference>